<evidence type="ECO:0000256" key="1">
    <source>
        <dbReference type="SAM" id="Coils"/>
    </source>
</evidence>
<organism evidence="2">
    <name type="scientific">viral metagenome</name>
    <dbReference type="NCBI Taxonomy" id="1070528"/>
    <lineage>
        <taxon>unclassified sequences</taxon>
        <taxon>metagenomes</taxon>
        <taxon>organismal metagenomes</taxon>
    </lineage>
</organism>
<accession>A0A6C0B7W9</accession>
<evidence type="ECO:0000313" key="2">
    <source>
        <dbReference type="EMBL" id="QHS88186.1"/>
    </source>
</evidence>
<sequence>MTTLTEEQEDIREAIWQKHKTEENALIREIEEARRRWNDLQDKYKLFEERVIAEVTNVLHPVVPLVPLSRPIVSSTVTNPTVDEVTIKIKVKCSLCKAEGHNKRSCKTLDKTIEKKLK</sequence>
<dbReference type="AlphaFoldDB" id="A0A6C0B7W9"/>
<dbReference type="EMBL" id="MN739094">
    <property type="protein sequence ID" value="QHS88186.1"/>
    <property type="molecule type" value="Genomic_DNA"/>
</dbReference>
<protein>
    <submittedName>
        <fullName evidence="2">Uncharacterized protein</fullName>
    </submittedName>
</protein>
<reference evidence="2" key="1">
    <citation type="journal article" date="2020" name="Nature">
        <title>Giant virus diversity and host interactions through global metagenomics.</title>
        <authorList>
            <person name="Schulz F."/>
            <person name="Roux S."/>
            <person name="Paez-Espino D."/>
            <person name="Jungbluth S."/>
            <person name="Walsh D.A."/>
            <person name="Denef V.J."/>
            <person name="McMahon K.D."/>
            <person name="Konstantinidis K.T."/>
            <person name="Eloe-Fadrosh E.A."/>
            <person name="Kyrpides N.C."/>
            <person name="Woyke T."/>
        </authorList>
    </citation>
    <scope>NUCLEOTIDE SEQUENCE</scope>
    <source>
        <strain evidence="2">GVMAG-M-3300010158-55</strain>
    </source>
</reference>
<proteinExistence type="predicted"/>
<feature type="coiled-coil region" evidence="1">
    <location>
        <begin position="4"/>
        <end position="50"/>
    </location>
</feature>
<name>A0A6C0B7W9_9ZZZZ</name>
<keyword evidence="1" id="KW-0175">Coiled coil</keyword>